<gene>
    <name evidence="1" type="ORF">HB759_13040</name>
</gene>
<evidence type="ECO:0000313" key="2">
    <source>
        <dbReference type="Proteomes" id="UP000532866"/>
    </source>
</evidence>
<dbReference type="Proteomes" id="UP000532866">
    <property type="component" value="Unassembled WGS sequence"/>
</dbReference>
<reference evidence="1 2" key="1">
    <citation type="submission" date="2020-03" db="EMBL/GenBank/DDBJ databases">
        <title>Soil Listeria distribution.</title>
        <authorList>
            <person name="Liao J."/>
            <person name="Wiedmann M."/>
        </authorList>
    </citation>
    <scope>NUCLEOTIDE SEQUENCE [LARGE SCALE GENOMIC DNA]</scope>
    <source>
        <strain evidence="1 2">FSL L7-1833</strain>
    </source>
</reference>
<comment type="caution">
    <text evidence="1">The sequence shown here is derived from an EMBL/GenBank/DDBJ whole genome shotgun (WGS) entry which is preliminary data.</text>
</comment>
<name>A0A7X0WFG8_9LIST</name>
<organism evidence="1 2">
    <name type="scientific">Listeria booriae</name>
    <dbReference type="NCBI Taxonomy" id="1552123"/>
    <lineage>
        <taxon>Bacteria</taxon>
        <taxon>Bacillati</taxon>
        <taxon>Bacillota</taxon>
        <taxon>Bacilli</taxon>
        <taxon>Bacillales</taxon>
        <taxon>Listeriaceae</taxon>
        <taxon>Listeria</taxon>
    </lineage>
</organism>
<protein>
    <submittedName>
        <fullName evidence="1">Uncharacterized protein</fullName>
    </submittedName>
</protein>
<evidence type="ECO:0000313" key="1">
    <source>
        <dbReference type="EMBL" id="MBC1332868.1"/>
    </source>
</evidence>
<dbReference type="AlphaFoldDB" id="A0A7X0WFG8"/>
<dbReference type="RefSeq" id="WP_185368472.1">
    <property type="nucleotide sequence ID" value="NZ_JAARNB010000005.1"/>
</dbReference>
<sequence length="172" mass="20120">MNFQQLKKMNQDVIYEVYTNMESSEFFYVGYIQKVFNEFIVLESYSECGTFDGFRIIDAARIFKIQAGTQYLERYRNLPRVSEQLPQFEDGKDILLEFIEWGKTQNKLVEFIMAWDEKIIGTVVSIDEGILAIDSILDTNFKPDGRCFFEYEDIIEVGLDTNYLKLSTGDIT</sequence>
<proteinExistence type="predicted"/>
<accession>A0A7X0WFG8</accession>
<dbReference type="EMBL" id="JAAROL010000005">
    <property type="protein sequence ID" value="MBC1332868.1"/>
    <property type="molecule type" value="Genomic_DNA"/>
</dbReference>